<keyword evidence="1" id="KW-0812">Transmembrane</keyword>
<name>A0A1M7PD61_9HYPH</name>
<feature type="transmembrane region" description="Helical" evidence="1">
    <location>
        <begin position="12"/>
        <end position="33"/>
    </location>
</feature>
<keyword evidence="1" id="KW-1133">Transmembrane helix</keyword>
<dbReference type="Proteomes" id="UP000186002">
    <property type="component" value="Unassembled WGS sequence"/>
</dbReference>
<dbReference type="OrthoDB" id="9815686at2"/>
<feature type="transmembrane region" description="Helical" evidence="1">
    <location>
        <begin position="101"/>
        <end position="120"/>
    </location>
</feature>
<keyword evidence="1" id="KW-0472">Membrane</keyword>
<evidence type="ECO:0000256" key="1">
    <source>
        <dbReference type="SAM" id="Phobius"/>
    </source>
</evidence>
<reference evidence="2 3" key="1">
    <citation type="submission" date="2016-11" db="EMBL/GenBank/DDBJ databases">
        <authorList>
            <person name="Jaros S."/>
            <person name="Januszkiewicz K."/>
            <person name="Wedrychowicz H."/>
        </authorList>
    </citation>
    <scope>NUCLEOTIDE SEQUENCE [LARGE SCALE GENOMIC DNA]</scope>
    <source>
        <strain evidence="2 3">DSM 22153</strain>
    </source>
</reference>
<evidence type="ECO:0000313" key="2">
    <source>
        <dbReference type="EMBL" id="SHN14514.1"/>
    </source>
</evidence>
<feature type="transmembrane region" description="Helical" evidence="1">
    <location>
        <begin position="70"/>
        <end position="89"/>
    </location>
</feature>
<evidence type="ECO:0000313" key="3">
    <source>
        <dbReference type="Proteomes" id="UP000186002"/>
    </source>
</evidence>
<dbReference type="AlphaFoldDB" id="A0A1M7PD61"/>
<gene>
    <name evidence="2" type="ORF">SAMN05444272_4280</name>
</gene>
<keyword evidence="3" id="KW-1185">Reference proteome</keyword>
<dbReference type="Pfam" id="PF10067">
    <property type="entry name" value="DUF2306"/>
    <property type="match status" value="1"/>
</dbReference>
<dbReference type="RefSeq" id="WP_073015415.1">
    <property type="nucleotide sequence ID" value="NZ_FRBW01000007.1"/>
</dbReference>
<dbReference type="EMBL" id="FRBW01000007">
    <property type="protein sequence ID" value="SHN14514.1"/>
    <property type="molecule type" value="Genomic_DNA"/>
</dbReference>
<protein>
    <submittedName>
        <fullName evidence="2">Uncharacterized membrane protein</fullName>
    </submittedName>
</protein>
<dbReference type="STRING" id="735517.SAMN05444272_4280"/>
<feature type="transmembrane region" description="Helical" evidence="1">
    <location>
        <begin position="45"/>
        <end position="64"/>
    </location>
</feature>
<sequence length="132" mass="14175">MTLTPLLEAGPVIATHAAAAVAALLFGAIQLALPKGTLLHKTSGYLWIVLMFWTAASSLFIHEIRLIGPFSPIHILSIATLIAVPRAILAARSGKIATHRALMRSLYFWALIVAGIFTLLPGRIMHQVLFGA</sequence>
<organism evidence="2 3">
    <name type="scientific">Roseibium suaedae</name>
    <dbReference type="NCBI Taxonomy" id="735517"/>
    <lineage>
        <taxon>Bacteria</taxon>
        <taxon>Pseudomonadati</taxon>
        <taxon>Pseudomonadota</taxon>
        <taxon>Alphaproteobacteria</taxon>
        <taxon>Hyphomicrobiales</taxon>
        <taxon>Stappiaceae</taxon>
        <taxon>Roseibium</taxon>
    </lineage>
</organism>
<proteinExistence type="predicted"/>
<accession>A0A1M7PD61</accession>
<dbReference type="InterPro" id="IPR018750">
    <property type="entry name" value="DUF2306_membrane"/>
</dbReference>